<organism evidence="1 2">
    <name type="scientific">Desulfonema ishimotonii</name>
    <dbReference type="NCBI Taxonomy" id="45657"/>
    <lineage>
        <taxon>Bacteria</taxon>
        <taxon>Pseudomonadati</taxon>
        <taxon>Thermodesulfobacteriota</taxon>
        <taxon>Desulfobacteria</taxon>
        <taxon>Desulfobacterales</taxon>
        <taxon>Desulfococcaceae</taxon>
        <taxon>Desulfonema</taxon>
    </lineage>
</organism>
<evidence type="ECO:0000313" key="1">
    <source>
        <dbReference type="EMBL" id="GBC61418.1"/>
    </source>
</evidence>
<sequence length="76" mass="8490">MANFICDSVSEYGIGCARNPKRDLFPGGQPHRRFSALNGFIIRWWVESADAGYGTPELTGLTHYPSFQSPIRSEIV</sequence>
<evidence type="ECO:0000313" key="2">
    <source>
        <dbReference type="Proteomes" id="UP000288096"/>
    </source>
</evidence>
<accession>A0A401FWR7</accession>
<proteinExistence type="predicted"/>
<protein>
    <submittedName>
        <fullName evidence="1">Uncharacterized protein</fullName>
    </submittedName>
</protein>
<dbReference type="EMBL" id="BEXT01000001">
    <property type="protein sequence ID" value="GBC61418.1"/>
    <property type="molecule type" value="Genomic_DNA"/>
</dbReference>
<dbReference type="Proteomes" id="UP000288096">
    <property type="component" value="Unassembled WGS sequence"/>
</dbReference>
<gene>
    <name evidence="1" type="ORF">DENIS_2378</name>
</gene>
<reference evidence="2" key="1">
    <citation type="submission" date="2017-11" db="EMBL/GenBank/DDBJ databases">
        <authorList>
            <person name="Watanabe M."/>
            <person name="Kojima H."/>
        </authorList>
    </citation>
    <scope>NUCLEOTIDE SEQUENCE [LARGE SCALE GENOMIC DNA]</scope>
    <source>
        <strain evidence="2">Tokyo 01</strain>
    </source>
</reference>
<comment type="caution">
    <text evidence="1">The sequence shown here is derived from an EMBL/GenBank/DDBJ whole genome shotgun (WGS) entry which is preliminary data.</text>
</comment>
<dbReference type="AlphaFoldDB" id="A0A401FWR7"/>
<keyword evidence="2" id="KW-1185">Reference proteome</keyword>
<reference evidence="2" key="2">
    <citation type="submission" date="2019-01" db="EMBL/GenBank/DDBJ databases">
        <title>Genome sequence of Desulfonema ishimotonii strain Tokyo 01.</title>
        <authorList>
            <person name="Fukui M."/>
        </authorList>
    </citation>
    <scope>NUCLEOTIDE SEQUENCE [LARGE SCALE GENOMIC DNA]</scope>
    <source>
        <strain evidence="2">Tokyo 01</strain>
    </source>
</reference>
<name>A0A401FWR7_9BACT</name>